<dbReference type="PANTHER" id="PTHR35146">
    <property type="entry name" value="UPF0178 PROTEIN YAII"/>
    <property type="match status" value="1"/>
</dbReference>
<comment type="similarity">
    <text evidence="1 2">Belongs to the UPF0178 family.</text>
</comment>
<organism evidence="3 4">
    <name type="scientific">Sulfoacidibacillus ferrooxidans</name>
    <dbReference type="NCBI Taxonomy" id="2005001"/>
    <lineage>
        <taxon>Bacteria</taxon>
        <taxon>Bacillati</taxon>
        <taxon>Bacillota</taxon>
        <taxon>Bacilli</taxon>
        <taxon>Bacillales</taxon>
        <taxon>Alicyclobacillaceae</taxon>
        <taxon>Sulfoacidibacillus</taxon>
    </lineage>
</organism>
<dbReference type="EMBL" id="JALBUF010000006">
    <property type="protein sequence ID" value="MCI0183732.1"/>
    <property type="molecule type" value="Genomic_DNA"/>
</dbReference>
<dbReference type="AlphaFoldDB" id="A0A9X2AEU8"/>
<dbReference type="NCBIfam" id="NF001095">
    <property type="entry name" value="PRK00124.1"/>
    <property type="match status" value="1"/>
</dbReference>
<comment type="caution">
    <text evidence="3">The sequence shown here is derived from an EMBL/GenBank/DDBJ whole genome shotgun (WGS) entry which is preliminary data.</text>
</comment>
<protein>
    <recommendedName>
        <fullName evidence="2">UPF0178 protein MM817_02023</fullName>
    </recommendedName>
</protein>
<dbReference type="PANTHER" id="PTHR35146:SF1">
    <property type="entry name" value="UPF0178 PROTEIN YAII"/>
    <property type="match status" value="1"/>
</dbReference>
<dbReference type="RefSeq" id="WP_241714376.1">
    <property type="nucleotide sequence ID" value="NZ_JALBUF010000006.1"/>
</dbReference>
<dbReference type="HAMAP" id="MF_00489">
    <property type="entry name" value="UPF0178"/>
    <property type="match status" value="1"/>
</dbReference>
<evidence type="ECO:0000313" key="4">
    <source>
        <dbReference type="Proteomes" id="UP001139263"/>
    </source>
</evidence>
<dbReference type="Proteomes" id="UP001139263">
    <property type="component" value="Unassembled WGS sequence"/>
</dbReference>
<proteinExistence type="inferred from homology"/>
<sequence length="156" mass="17252">MPMTIWVDADACPRNVLTLTKERAAQHHLLVITVSNYNHEHQGANHLTVDAGSQAADMAIVMRMQKGDLVITQDYGLAALVLARKGYALSPHGKEYTDDNIDQLLAMRAVHAKARRSGKRAKIRGPAARTQDDDLHFDRSLQVILARMNNADMGNV</sequence>
<evidence type="ECO:0000256" key="1">
    <source>
        <dbReference type="ARBA" id="ARBA00008522"/>
    </source>
</evidence>
<dbReference type="Pfam" id="PF02639">
    <property type="entry name" value="DUF188"/>
    <property type="match status" value="1"/>
</dbReference>
<dbReference type="InterPro" id="IPR003791">
    <property type="entry name" value="UPF0178"/>
</dbReference>
<evidence type="ECO:0000313" key="3">
    <source>
        <dbReference type="EMBL" id="MCI0183732.1"/>
    </source>
</evidence>
<evidence type="ECO:0000256" key="2">
    <source>
        <dbReference type="HAMAP-Rule" id="MF_00489"/>
    </source>
</evidence>
<reference evidence="3" key="1">
    <citation type="submission" date="2022-03" db="EMBL/GenBank/DDBJ databases">
        <title>Draft Genome Sequence of Firmicute Strain S0AB, a Heterotrophic Iron/Sulfur-Oxidizing Extreme Acidophile.</title>
        <authorList>
            <person name="Vergara E."/>
            <person name="Pakostova E."/>
            <person name="Johnson D.B."/>
            <person name="Holmes D.S."/>
        </authorList>
    </citation>
    <scope>NUCLEOTIDE SEQUENCE</scope>
    <source>
        <strain evidence="3">S0AB</strain>
    </source>
</reference>
<name>A0A9X2AEU8_9BACL</name>
<keyword evidence="4" id="KW-1185">Reference proteome</keyword>
<gene>
    <name evidence="3" type="ORF">MM817_02023</name>
</gene>
<accession>A0A9X2AEU8</accession>